<gene>
    <name evidence="1" type="ORF">K432DRAFT_378560</name>
</gene>
<dbReference type="Gene3D" id="1.25.40.20">
    <property type="entry name" value="Ankyrin repeat-containing domain"/>
    <property type="match status" value="1"/>
</dbReference>
<evidence type="ECO:0000313" key="2">
    <source>
        <dbReference type="Proteomes" id="UP000250266"/>
    </source>
</evidence>
<evidence type="ECO:0000313" key="1">
    <source>
        <dbReference type="EMBL" id="OCK84444.1"/>
    </source>
</evidence>
<dbReference type="SUPFAM" id="SSF140860">
    <property type="entry name" value="Pseudo ankyrin repeat-like"/>
    <property type="match status" value="1"/>
</dbReference>
<evidence type="ECO:0008006" key="3">
    <source>
        <dbReference type="Google" id="ProtNLM"/>
    </source>
</evidence>
<dbReference type="AlphaFoldDB" id="A0A8E2EIG8"/>
<keyword evidence="2" id="KW-1185">Reference proteome</keyword>
<proteinExistence type="predicted"/>
<dbReference type="Proteomes" id="UP000250266">
    <property type="component" value="Unassembled WGS sequence"/>
</dbReference>
<dbReference type="InterPro" id="IPR036770">
    <property type="entry name" value="Ankyrin_rpt-contain_sf"/>
</dbReference>
<organism evidence="1 2">
    <name type="scientific">Lepidopterella palustris CBS 459.81</name>
    <dbReference type="NCBI Taxonomy" id="1314670"/>
    <lineage>
        <taxon>Eukaryota</taxon>
        <taxon>Fungi</taxon>
        <taxon>Dikarya</taxon>
        <taxon>Ascomycota</taxon>
        <taxon>Pezizomycotina</taxon>
        <taxon>Dothideomycetes</taxon>
        <taxon>Pleosporomycetidae</taxon>
        <taxon>Mytilinidiales</taxon>
        <taxon>Argynnaceae</taxon>
        <taxon>Lepidopterella</taxon>
    </lineage>
</organism>
<protein>
    <recommendedName>
        <fullName evidence="3">Ankyrin</fullName>
    </recommendedName>
</protein>
<reference evidence="1 2" key="1">
    <citation type="journal article" date="2016" name="Nat. Commun.">
        <title>Ectomycorrhizal ecology is imprinted in the genome of the dominant symbiotic fungus Cenococcum geophilum.</title>
        <authorList>
            <consortium name="DOE Joint Genome Institute"/>
            <person name="Peter M."/>
            <person name="Kohler A."/>
            <person name="Ohm R.A."/>
            <person name="Kuo A."/>
            <person name="Krutzmann J."/>
            <person name="Morin E."/>
            <person name="Arend M."/>
            <person name="Barry K.W."/>
            <person name="Binder M."/>
            <person name="Choi C."/>
            <person name="Clum A."/>
            <person name="Copeland A."/>
            <person name="Grisel N."/>
            <person name="Haridas S."/>
            <person name="Kipfer T."/>
            <person name="LaButti K."/>
            <person name="Lindquist E."/>
            <person name="Lipzen A."/>
            <person name="Maire R."/>
            <person name="Meier B."/>
            <person name="Mihaltcheva S."/>
            <person name="Molinier V."/>
            <person name="Murat C."/>
            <person name="Poggeler S."/>
            <person name="Quandt C.A."/>
            <person name="Sperisen C."/>
            <person name="Tritt A."/>
            <person name="Tisserant E."/>
            <person name="Crous P.W."/>
            <person name="Henrissat B."/>
            <person name="Nehls U."/>
            <person name="Egli S."/>
            <person name="Spatafora J.W."/>
            <person name="Grigoriev I.V."/>
            <person name="Martin F.M."/>
        </authorList>
    </citation>
    <scope>NUCLEOTIDE SEQUENCE [LARGE SCALE GENOMIC DNA]</scope>
    <source>
        <strain evidence="1 2">CBS 459.81</strain>
    </source>
</reference>
<name>A0A8E2EIG8_9PEZI</name>
<sequence>MLHLLRERGTFLNTPESGGQAFRKAVTEGLESMVTLLLREGVEVDCGSVDAAVEHGHTGIARRLRDHKGEVSMKLTQHIA</sequence>
<dbReference type="OrthoDB" id="3799861at2759"/>
<dbReference type="EMBL" id="KV744837">
    <property type="protein sequence ID" value="OCK84444.1"/>
    <property type="molecule type" value="Genomic_DNA"/>
</dbReference>
<accession>A0A8E2EIG8</accession>